<evidence type="ECO:0000313" key="6">
    <source>
        <dbReference type="EMBL" id="MBB4077897.1"/>
    </source>
</evidence>
<dbReference type="RefSeq" id="WP_183494134.1">
    <property type="nucleotide sequence ID" value="NZ_JACIFF010000001.1"/>
</dbReference>
<keyword evidence="6" id="KW-0378">Hydrolase</keyword>
<dbReference type="PANTHER" id="PTHR11614">
    <property type="entry name" value="PHOSPHOLIPASE-RELATED"/>
    <property type="match status" value="1"/>
</dbReference>
<dbReference type="InterPro" id="IPR051044">
    <property type="entry name" value="MAG_DAG_Lipase"/>
</dbReference>
<keyword evidence="7" id="KW-1185">Reference proteome</keyword>
<dbReference type="AlphaFoldDB" id="A0A840E470"/>
<evidence type="ECO:0000256" key="3">
    <source>
        <dbReference type="ARBA" id="ARBA00013254"/>
    </source>
</evidence>
<dbReference type="InterPro" id="IPR022742">
    <property type="entry name" value="Hydrolase_4"/>
</dbReference>
<comment type="catalytic activity">
    <reaction evidence="1">
        <text>Hydrolyzes glycerol monoesters of long-chain fatty acids.</text>
        <dbReference type="EC" id="3.1.1.23"/>
    </reaction>
</comment>
<comment type="caution">
    <text evidence="6">The sequence shown here is derived from an EMBL/GenBank/DDBJ whole genome shotgun (WGS) entry which is preliminary data.</text>
</comment>
<organism evidence="6 7">
    <name type="scientific">Neolewinella aquimaris</name>
    <dbReference type="NCBI Taxonomy" id="1835722"/>
    <lineage>
        <taxon>Bacteria</taxon>
        <taxon>Pseudomonadati</taxon>
        <taxon>Bacteroidota</taxon>
        <taxon>Saprospiria</taxon>
        <taxon>Saprospirales</taxon>
        <taxon>Lewinellaceae</taxon>
        <taxon>Neolewinella</taxon>
    </lineage>
</organism>
<dbReference type="EC" id="3.1.1.23" evidence="3"/>
<dbReference type="SUPFAM" id="SSF53474">
    <property type="entry name" value="alpha/beta-Hydrolases"/>
    <property type="match status" value="1"/>
</dbReference>
<reference evidence="6 7" key="1">
    <citation type="submission" date="2020-08" db="EMBL/GenBank/DDBJ databases">
        <title>Genomic Encyclopedia of Type Strains, Phase IV (KMG-IV): sequencing the most valuable type-strain genomes for metagenomic binning, comparative biology and taxonomic classification.</title>
        <authorList>
            <person name="Goeker M."/>
        </authorList>
    </citation>
    <scope>NUCLEOTIDE SEQUENCE [LARGE SCALE GENOMIC DNA]</scope>
    <source>
        <strain evidence="6 7">DSM 105137</strain>
    </source>
</reference>
<dbReference type="Proteomes" id="UP000576209">
    <property type="component" value="Unassembled WGS sequence"/>
</dbReference>
<dbReference type="FunFam" id="3.40.50.1820:FF:000117">
    <property type="entry name" value="Monoglyceride lipase, putative"/>
    <property type="match status" value="1"/>
</dbReference>
<dbReference type="PRINTS" id="PR00111">
    <property type="entry name" value="ABHYDROLASE"/>
</dbReference>
<dbReference type="Gene3D" id="3.40.50.1820">
    <property type="entry name" value="alpha/beta hydrolase"/>
    <property type="match status" value="1"/>
</dbReference>
<evidence type="ECO:0000256" key="2">
    <source>
        <dbReference type="ARBA" id="ARBA00008645"/>
    </source>
</evidence>
<evidence type="ECO:0000256" key="4">
    <source>
        <dbReference type="ARBA" id="ARBA00071261"/>
    </source>
</evidence>
<evidence type="ECO:0000313" key="7">
    <source>
        <dbReference type="Proteomes" id="UP000576209"/>
    </source>
</evidence>
<dbReference type="InterPro" id="IPR029058">
    <property type="entry name" value="AB_hydrolase_fold"/>
</dbReference>
<protein>
    <recommendedName>
        <fullName evidence="4">Monoacylglycerol lipase</fullName>
        <ecNumber evidence="3">3.1.1.23</ecNumber>
    </recommendedName>
</protein>
<feature type="domain" description="Serine aminopeptidase S33" evidence="5">
    <location>
        <begin position="24"/>
        <end position="258"/>
    </location>
</feature>
<evidence type="ECO:0000259" key="5">
    <source>
        <dbReference type="Pfam" id="PF12146"/>
    </source>
</evidence>
<accession>A0A840E470</accession>
<name>A0A840E470_9BACT</name>
<dbReference type="Pfam" id="PF12146">
    <property type="entry name" value="Hydrolase_4"/>
    <property type="match status" value="1"/>
</dbReference>
<comment type="similarity">
    <text evidence="2">Belongs to the AB hydrolase superfamily.</text>
</comment>
<sequence length="275" mass="30937">MVQEFGWKNERGLQIYAADWHVADPRAVIGIIHGLGEHCRRYDHLAAFFNERNIAVIGYDRQGFGRSEGKKGYAKNYRDYLDGVAQLLVQCERRYPDRPVFLYGQSMGGQLLLHYLIRRKPAISGAIVSSPHIAEAFSPNPVTVAVGKLMRRLYPTFTLSNQLDLTKISRDPAVVAAYRADPYNHDRLSSQTGIDLLERAAFLQAYSGGLHVPTLLLHGTADGLTSHDASAAFAERNPQHLTFHSFPGMYHELHNEPENEAVMQLIGEWVDERLP</sequence>
<dbReference type="EMBL" id="JACIFF010000001">
    <property type="protein sequence ID" value="MBB4077897.1"/>
    <property type="molecule type" value="Genomic_DNA"/>
</dbReference>
<dbReference type="GO" id="GO:0047372">
    <property type="term" value="F:monoacylglycerol lipase activity"/>
    <property type="evidence" value="ECO:0007669"/>
    <property type="project" value="UniProtKB-EC"/>
</dbReference>
<evidence type="ECO:0000256" key="1">
    <source>
        <dbReference type="ARBA" id="ARBA00001613"/>
    </source>
</evidence>
<dbReference type="InterPro" id="IPR000073">
    <property type="entry name" value="AB_hydrolase_1"/>
</dbReference>
<gene>
    <name evidence="6" type="ORF">GGR28_000498</name>
</gene>
<proteinExistence type="inferred from homology"/>